<gene>
    <name evidence="1" type="ORF">E0485_16630</name>
</gene>
<dbReference type="RefSeq" id="WP_132419194.1">
    <property type="nucleotide sequence ID" value="NZ_SKFG01000017.1"/>
</dbReference>
<keyword evidence="2" id="KW-1185">Reference proteome</keyword>
<organism evidence="1 2">
    <name type="scientific">Paenibacillus albiflavus</name>
    <dbReference type="NCBI Taxonomy" id="2545760"/>
    <lineage>
        <taxon>Bacteria</taxon>
        <taxon>Bacillati</taxon>
        <taxon>Bacillota</taxon>
        <taxon>Bacilli</taxon>
        <taxon>Bacillales</taxon>
        <taxon>Paenibacillaceae</taxon>
        <taxon>Paenibacillus</taxon>
    </lineage>
</organism>
<proteinExistence type="predicted"/>
<evidence type="ECO:0000313" key="1">
    <source>
        <dbReference type="EMBL" id="TCZ75722.1"/>
    </source>
</evidence>
<sequence>MDRSSHSQGLYSPMQEVHMVAQLADLKVQNYHDSLALTALIELLIDKKLITPAELQTKVTQLDDTFTPYPKFPIS</sequence>
<accession>A0A4V6P6A3</accession>
<dbReference type="Proteomes" id="UP000295418">
    <property type="component" value="Unassembled WGS sequence"/>
</dbReference>
<evidence type="ECO:0000313" key="2">
    <source>
        <dbReference type="Proteomes" id="UP000295418"/>
    </source>
</evidence>
<dbReference type="AlphaFoldDB" id="A0A4V6P6A3"/>
<protein>
    <submittedName>
        <fullName evidence="1">Uncharacterized protein</fullName>
    </submittedName>
</protein>
<dbReference type="EMBL" id="SKFG01000017">
    <property type="protein sequence ID" value="TCZ75722.1"/>
    <property type="molecule type" value="Genomic_DNA"/>
</dbReference>
<name>A0A4V6P6A3_9BACL</name>
<dbReference type="OrthoDB" id="2991654at2"/>
<reference evidence="1 2" key="1">
    <citation type="submission" date="2019-03" db="EMBL/GenBank/DDBJ databases">
        <authorList>
            <person name="Kim M.K.M."/>
        </authorList>
    </citation>
    <scope>NUCLEOTIDE SEQUENCE [LARGE SCALE GENOMIC DNA]</scope>
    <source>
        <strain evidence="1 2">18JY21-1</strain>
    </source>
</reference>
<comment type="caution">
    <text evidence="1">The sequence shown here is derived from an EMBL/GenBank/DDBJ whole genome shotgun (WGS) entry which is preliminary data.</text>
</comment>